<comment type="caution">
    <text evidence="4">The sequence shown here is derived from an EMBL/GenBank/DDBJ whole genome shotgun (WGS) entry which is preliminary data.</text>
</comment>
<dbReference type="PANTHER" id="PTHR41517:SF1">
    <property type="entry name" value="CUPIN"/>
    <property type="match status" value="1"/>
</dbReference>
<dbReference type="EMBL" id="DMAI01000469">
    <property type="protein sequence ID" value="HAE51321.1"/>
    <property type="molecule type" value="Genomic_DNA"/>
</dbReference>
<gene>
    <name evidence="4" type="ORF">DCK97_28310</name>
</gene>
<feature type="non-terminal residue" evidence="4">
    <location>
        <position position="1"/>
    </location>
</feature>
<dbReference type="InterPro" id="IPR014710">
    <property type="entry name" value="RmlC-like_jellyroll"/>
</dbReference>
<dbReference type="InterPro" id="IPR011051">
    <property type="entry name" value="RmlC_Cupin_sf"/>
</dbReference>
<dbReference type="InterPro" id="IPR013096">
    <property type="entry name" value="Cupin_2"/>
</dbReference>
<dbReference type="AlphaFoldDB" id="A0A3B9ITW2"/>
<dbReference type="PANTHER" id="PTHR41517">
    <property type="entry name" value="1,2-DIOXYGENASE PROTEIN-RELATED"/>
    <property type="match status" value="1"/>
</dbReference>
<keyword evidence="1 4" id="KW-0223">Dioxygenase</keyword>
<evidence type="ECO:0000313" key="4">
    <source>
        <dbReference type="EMBL" id="HAE51321.1"/>
    </source>
</evidence>
<protein>
    <submittedName>
        <fullName evidence="4">Gentisate 1,2-dioxygenase</fullName>
    </submittedName>
</protein>
<proteinExistence type="predicted"/>
<dbReference type="GO" id="GO:0051213">
    <property type="term" value="F:dioxygenase activity"/>
    <property type="evidence" value="ECO:0007669"/>
    <property type="project" value="UniProtKB-KW"/>
</dbReference>
<organism evidence="4 5">
    <name type="scientific">Tistrella mobilis</name>
    <dbReference type="NCBI Taxonomy" id="171437"/>
    <lineage>
        <taxon>Bacteria</taxon>
        <taxon>Pseudomonadati</taxon>
        <taxon>Pseudomonadota</taxon>
        <taxon>Alphaproteobacteria</taxon>
        <taxon>Geminicoccales</taxon>
        <taxon>Geminicoccaceae</taxon>
        <taxon>Tistrella</taxon>
    </lineage>
</organism>
<dbReference type="Pfam" id="PF07883">
    <property type="entry name" value="Cupin_2"/>
    <property type="match status" value="1"/>
</dbReference>
<evidence type="ECO:0000256" key="1">
    <source>
        <dbReference type="ARBA" id="ARBA00022964"/>
    </source>
</evidence>
<accession>A0A3B9ITW2</accession>
<dbReference type="SUPFAM" id="SSF51182">
    <property type="entry name" value="RmlC-like cupins"/>
    <property type="match status" value="1"/>
</dbReference>
<sequence>GPVMPTIAAHVRLLPAGFETRPRRSSDGTVYVVVEGRGEAKVGDEVFTLAERDLLVVPSWREVTIRADSRLVLFGYSDRAAQEKLGLYREAVANA</sequence>
<dbReference type="CDD" id="cd06992">
    <property type="entry name" value="cupin_GDO-like_C"/>
    <property type="match status" value="1"/>
</dbReference>
<dbReference type="Gene3D" id="2.60.120.10">
    <property type="entry name" value="Jelly Rolls"/>
    <property type="match status" value="1"/>
</dbReference>
<keyword evidence="2" id="KW-0560">Oxidoreductase</keyword>
<evidence type="ECO:0000256" key="2">
    <source>
        <dbReference type="ARBA" id="ARBA00023002"/>
    </source>
</evidence>
<name>A0A3B9ITW2_9PROT</name>
<dbReference type="Proteomes" id="UP000257706">
    <property type="component" value="Unassembled WGS sequence"/>
</dbReference>
<evidence type="ECO:0000313" key="5">
    <source>
        <dbReference type="Proteomes" id="UP000257706"/>
    </source>
</evidence>
<reference evidence="4 5" key="1">
    <citation type="journal article" date="2018" name="Nat. Biotechnol.">
        <title>A standardized bacterial taxonomy based on genome phylogeny substantially revises the tree of life.</title>
        <authorList>
            <person name="Parks D.H."/>
            <person name="Chuvochina M."/>
            <person name="Waite D.W."/>
            <person name="Rinke C."/>
            <person name="Skarshewski A."/>
            <person name="Chaumeil P.A."/>
            <person name="Hugenholtz P."/>
        </authorList>
    </citation>
    <scope>NUCLEOTIDE SEQUENCE [LARGE SCALE GENOMIC DNA]</scope>
    <source>
        <strain evidence="4">UBA8739</strain>
    </source>
</reference>
<evidence type="ECO:0000259" key="3">
    <source>
        <dbReference type="Pfam" id="PF07883"/>
    </source>
</evidence>
<feature type="domain" description="Cupin type-2" evidence="3">
    <location>
        <begin position="11"/>
        <end position="69"/>
    </location>
</feature>
<dbReference type="InterPro" id="IPR047183">
    <property type="entry name" value="GDO-like"/>
</dbReference>